<comment type="similarity">
    <text evidence="2">Belongs to the outer membrane factor (OMF) (TC 1.B.17) family.</text>
</comment>
<evidence type="ECO:0000256" key="2">
    <source>
        <dbReference type="ARBA" id="ARBA00007613"/>
    </source>
</evidence>
<comment type="subcellular location">
    <subcellularLocation>
        <location evidence="1">Cell outer membrane</location>
    </subcellularLocation>
</comment>
<keyword evidence="8" id="KW-0732">Signal</keyword>
<reference evidence="9 10" key="1">
    <citation type="submission" date="2024-03" db="EMBL/GenBank/DDBJ databases">
        <title>Phenotype and Genome Characterization of a Sulfate-Reducing Bacterium Pseudodesulfovibrio sp. strain 5S69, isolated from Petroleum Reservoir in Tatarstan (Russia).</title>
        <authorList>
            <person name="Bidzhieva S.K."/>
            <person name="Kadnikov V."/>
            <person name="Tourova T.P."/>
            <person name="Samigullina S.R."/>
            <person name="Sokolova D.S."/>
            <person name="Poltaraus A.B."/>
            <person name="Avtukh A.N."/>
            <person name="Tereshina V.M."/>
            <person name="Mardanov A.V."/>
            <person name="Nazina T.N."/>
        </authorList>
    </citation>
    <scope>NUCLEOTIDE SEQUENCE [LARGE SCALE GENOMIC DNA]</scope>
    <source>
        <strain evidence="9 10">5S69</strain>
    </source>
</reference>
<feature type="chain" id="PRO_5045663749" evidence="8">
    <location>
        <begin position="22"/>
        <end position="447"/>
    </location>
</feature>
<protein>
    <submittedName>
        <fullName evidence="9">TolC family outer membrane protein</fullName>
    </submittedName>
</protein>
<name>A0ABZ2ITQ6_9BACT</name>
<evidence type="ECO:0000256" key="6">
    <source>
        <dbReference type="ARBA" id="ARBA00023136"/>
    </source>
</evidence>
<gene>
    <name evidence="9" type="ORF">V8V93_16805</name>
</gene>
<evidence type="ECO:0000256" key="4">
    <source>
        <dbReference type="ARBA" id="ARBA00022452"/>
    </source>
</evidence>
<dbReference type="RefSeq" id="WP_338667774.1">
    <property type="nucleotide sequence ID" value="NZ_CP146609.1"/>
</dbReference>
<dbReference type="InterPro" id="IPR010130">
    <property type="entry name" value="T1SS_OMP_TolC"/>
</dbReference>
<organism evidence="9 10">
    <name type="scientific">Pseudodesulfovibrio methanolicus</name>
    <dbReference type="NCBI Taxonomy" id="3126690"/>
    <lineage>
        <taxon>Bacteria</taxon>
        <taxon>Pseudomonadati</taxon>
        <taxon>Thermodesulfobacteriota</taxon>
        <taxon>Desulfovibrionia</taxon>
        <taxon>Desulfovibrionales</taxon>
        <taxon>Desulfovibrionaceae</taxon>
    </lineage>
</organism>
<evidence type="ECO:0000313" key="10">
    <source>
        <dbReference type="Proteomes" id="UP001385389"/>
    </source>
</evidence>
<dbReference type="InterPro" id="IPR051906">
    <property type="entry name" value="TolC-like"/>
</dbReference>
<dbReference type="Gene3D" id="1.20.1600.10">
    <property type="entry name" value="Outer membrane efflux proteins (OEP)"/>
    <property type="match status" value="1"/>
</dbReference>
<proteinExistence type="inferred from homology"/>
<dbReference type="Pfam" id="PF02321">
    <property type="entry name" value="OEP"/>
    <property type="match status" value="2"/>
</dbReference>
<sequence>MKKLVPAILLFTLALSVPAFAANGTMTLKDSVIAAVKQHPQIKALLNNKDAVAMAKRSALGRFFPSLDLTGEYGKQQYDDANNRRNNTEERWRTPTDFRATLTQPIFDGFDRWHDFKREGFRLTSAEGRLVDNVETVGLDAVRSHVDVVRLRKLVALAEDNIAAHQHLLDSITERVQGGAGNRADEMQAKGRVARAQTTLVTYTGELRTAEAQYIRTVGTAPTSLADPQYLPNYIPGNADQILNLSLENNPKIAVYKAEINVAEQTKGQLESTMYPTDDAYLSTRHTDNLDGVDSYIQDNKAMLRARWNIFNGTSDYYDIKTAAARIREAQDNLQDTTDDIIRQVASTWADYQSSLDQIQKYQEALQYSLESLDMYLMQFNVGQRSLLDLLDATNEVFTNRVQLETATMNRDFTVYKFLALEGQLMKTLEIAPNTYENMSTETTASK</sequence>
<evidence type="ECO:0000256" key="7">
    <source>
        <dbReference type="ARBA" id="ARBA00023237"/>
    </source>
</evidence>
<keyword evidence="5" id="KW-0812">Transmembrane</keyword>
<dbReference type="PANTHER" id="PTHR30026">
    <property type="entry name" value="OUTER MEMBRANE PROTEIN TOLC"/>
    <property type="match status" value="1"/>
</dbReference>
<dbReference type="NCBIfam" id="TIGR01844">
    <property type="entry name" value="type_I_sec_TolC"/>
    <property type="match status" value="1"/>
</dbReference>
<dbReference type="Proteomes" id="UP001385389">
    <property type="component" value="Chromosome"/>
</dbReference>
<dbReference type="InterPro" id="IPR003423">
    <property type="entry name" value="OMP_efflux"/>
</dbReference>
<keyword evidence="3" id="KW-0813">Transport</keyword>
<evidence type="ECO:0000256" key="5">
    <source>
        <dbReference type="ARBA" id="ARBA00022692"/>
    </source>
</evidence>
<keyword evidence="10" id="KW-1185">Reference proteome</keyword>
<feature type="signal peptide" evidence="8">
    <location>
        <begin position="1"/>
        <end position="21"/>
    </location>
</feature>
<dbReference type="SUPFAM" id="SSF56954">
    <property type="entry name" value="Outer membrane efflux proteins (OEP)"/>
    <property type="match status" value="1"/>
</dbReference>
<evidence type="ECO:0000256" key="8">
    <source>
        <dbReference type="SAM" id="SignalP"/>
    </source>
</evidence>
<keyword evidence="4" id="KW-1134">Transmembrane beta strand</keyword>
<keyword evidence="7" id="KW-0998">Cell outer membrane</keyword>
<accession>A0ABZ2ITQ6</accession>
<dbReference type="EMBL" id="CP146609">
    <property type="protein sequence ID" value="WWX22091.1"/>
    <property type="molecule type" value="Genomic_DNA"/>
</dbReference>
<dbReference type="PANTHER" id="PTHR30026:SF22">
    <property type="entry name" value="OUTER MEMBRANE EFFLUX PROTEIN"/>
    <property type="match status" value="1"/>
</dbReference>
<evidence type="ECO:0000256" key="1">
    <source>
        <dbReference type="ARBA" id="ARBA00004442"/>
    </source>
</evidence>
<evidence type="ECO:0000313" key="9">
    <source>
        <dbReference type="EMBL" id="WWX22091.1"/>
    </source>
</evidence>
<keyword evidence="6" id="KW-0472">Membrane</keyword>
<evidence type="ECO:0000256" key="3">
    <source>
        <dbReference type="ARBA" id="ARBA00022448"/>
    </source>
</evidence>